<name>A0A5N0TK64_9MICO</name>
<dbReference type="PANTHER" id="PTHR30055">
    <property type="entry name" value="HTH-TYPE TRANSCRIPTIONAL REGULATOR RUTR"/>
    <property type="match status" value="1"/>
</dbReference>
<dbReference type="EMBL" id="VYUY01000007">
    <property type="protein sequence ID" value="KAA9134527.1"/>
    <property type="molecule type" value="Genomic_DNA"/>
</dbReference>
<dbReference type="Proteomes" id="UP000326838">
    <property type="component" value="Unassembled WGS sequence"/>
</dbReference>
<keyword evidence="2 4" id="KW-0238">DNA-binding</keyword>
<dbReference type="PROSITE" id="PS50977">
    <property type="entry name" value="HTH_TETR_2"/>
    <property type="match status" value="1"/>
</dbReference>
<dbReference type="SUPFAM" id="SSF46689">
    <property type="entry name" value="Homeodomain-like"/>
    <property type="match status" value="1"/>
</dbReference>
<dbReference type="InterPro" id="IPR009057">
    <property type="entry name" value="Homeodomain-like_sf"/>
</dbReference>
<gene>
    <name evidence="6" type="ORF">F6B40_07145</name>
</gene>
<dbReference type="Gene3D" id="1.10.357.10">
    <property type="entry name" value="Tetracycline Repressor, domain 2"/>
    <property type="match status" value="1"/>
</dbReference>
<dbReference type="PANTHER" id="PTHR30055:SF234">
    <property type="entry name" value="HTH-TYPE TRANSCRIPTIONAL REGULATOR BETI"/>
    <property type="match status" value="1"/>
</dbReference>
<organism evidence="6 7">
    <name type="scientific">Microbacterium caowuchunii</name>
    <dbReference type="NCBI Taxonomy" id="2614638"/>
    <lineage>
        <taxon>Bacteria</taxon>
        <taxon>Bacillati</taxon>
        <taxon>Actinomycetota</taxon>
        <taxon>Actinomycetes</taxon>
        <taxon>Micrococcales</taxon>
        <taxon>Microbacteriaceae</taxon>
        <taxon>Microbacterium</taxon>
    </lineage>
</organism>
<evidence type="ECO:0000313" key="7">
    <source>
        <dbReference type="Proteomes" id="UP000326838"/>
    </source>
</evidence>
<dbReference type="AlphaFoldDB" id="A0A5N0TK64"/>
<proteinExistence type="predicted"/>
<keyword evidence="7" id="KW-1185">Reference proteome</keyword>
<comment type="caution">
    <text evidence="6">The sequence shown here is derived from an EMBL/GenBank/DDBJ whole genome shotgun (WGS) entry which is preliminary data.</text>
</comment>
<reference evidence="7" key="1">
    <citation type="submission" date="2019-09" db="EMBL/GenBank/DDBJ databases">
        <title>Mumia zhuanghuii sp. nov. isolated from the intestinal contents of plateau pika (Ochotona curzoniae) in the Qinghai-Tibet plateau of China.</title>
        <authorList>
            <person name="Tian Z."/>
        </authorList>
    </citation>
    <scope>NUCLEOTIDE SEQUENCE [LARGE SCALE GENOMIC DNA]</scope>
    <source>
        <strain evidence="7">L-033</strain>
    </source>
</reference>
<evidence type="ECO:0000256" key="2">
    <source>
        <dbReference type="ARBA" id="ARBA00023125"/>
    </source>
</evidence>
<accession>A0A5N0TK64</accession>
<evidence type="ECO:0000259" key="5">
    <source>
        <dbReference type="PROSITE" id="PS50977"/>
    </source>
</evidence>
<evidence type="ECO:0000313" key="6">
    <source>
        <dbReference type="EMBL" id="KAA9134527.1"/>
    </source>
</evidence>
<protein>
    <submittedName>
        <fullName evidence="6">TetR/AcrR family transcriptional regulator</fullName>
    </submittedName>
</protein>
<feature type="domain" description="HTH tetR-type" evidence="5">
    <location>
        <begin position="14"/>
        <end position="72"/>
    </location>
</feature>
<feature type="DNA-binding region" description="H-T-H motif" evidence="4">
    <location>
        <begin position="35"/>
        <end position="54"/>
    </location>
</feature>
<dbReference type="GO" id="GO:0000976">
    <property type="term" value="F:transcription cis-regulatory region binding"/>
    <property type="evidence" value="ECO:0007669"/>
    <property type="project" value="TreeGrafter"/>
</dbReference>
<keyword evidence="1" id="KW-0805">Transcription regulation</keyword>
<dbReference type="RefSeq" id="WP_150892824.1">
    <property type="nucleotide sequence ID" value="NZ_VYUY01000007.1"/>
</dbReference>
<sequence>MSALPVRALRRDAEHNRATLLTAAQRLLARDAHASMEAIAREAGLSRRAVYGHFADREALLGELVRLGAERFNAIAAAVPADDGAGAPIAIARLTARLWDEAAQVQVAAAIALDDAHVQHTAAALAPLRRRLLDLVLAGQEAQSLRTDIPAGTLARLIEETGRMIIIRLETSSAAARLLAVRTVLSVAGLSWRESDELLSAHPDLTGPE</sequence>
<keyword evidence="3" id="KW-0804">Transcription</keyword>
<dbReference type="InterPro" id="IPR050109">
    <property type="entry name" value="HTH-type_TetR-like_transc_reg"/>
</dbReference>
<evidence type="ECO:0000256" key="3">
    <source>
        <dbReference type="ARBA" id="ARBA00023163"/>
    </source>
</evidence>
<dbReference type="Pfam" id="PF00440">
    <property type="entry name" value="TetR_N"/>
    <property type="match status" value="1"/>
</dbReference>
<dbReference type="GO" id="GO:0003700">
    <property type="term" value="F:DNA-binding transcription factor activity"/>
    <property type="evidence" value="ECO:0007669"/>
    <property type="project" value="TreeGrafter"/>
</dbReference>
<dbReference type="InterPro" id="IPR001647">
    <property type="entry name" value="HTH_TetR"/>
</dbReference>
<evidence type="ECO:0000256" key="1">
    <source>
        <dbReference type="ARBA" id="ARBA00023015"/>
    </source>
</evidence>
<evidence type="ECO:0000256" key="4">
    <source>
        <dbReference type="PROSITE-ProRule" id="PRU00335"/>
    </source>
</evidence>